<evidence type="ECO:0000256" key="7">
    <source>
        <dbReference type="ARBA" id="ARBA00023274"/>
    </source>
</evidence>
<keyword evidence="5 9" id="KW-0689">Ribosomal protein</keyword>
<reference evidence="12" key="2">
    <citation type="submission" date="2021-08" db="EMBL/GenBank/DDBJ databases">
        <authorList>
            <person name="Eriksson T."/>
        </authorList>
    </citation>
    <scope>NUCLEOTIDE SEQUENCE</scope>
    <source>
        <strain evidence="12">Stoneville</strain>
        <tissue evidence="12">Whole head</tissue>
    </source>
</reference>
<dbReference type="GO" id="GO:0022625">
    <property type="term" value="C:cytosolic large ribosomal subunit"/>
    <property type="evidence" value="ECO:0007669"/>
    <property type="project" value="TreeGrafter"/>
</dbReference>
<dbReference type="InterPro" id="IPR016024">
    <property type="entry name" value="ARM-type_fold"/>
</dbReference>
<dbReference type="InterPro" id="IPR057978">
    <property type="entry name" value="TPR_DAAF5"/>
</dbReference>
<evidence type="ECO:0000256" key="4">
    <source>
        <dbReference type="ARBA" id="ARBA00022553"/>
    </source>
</evidence>
<feature type="region of interest" description="Disordered" evidence="10">
    <location>
        <begin position="315"/>
        <end position="356"/>
    </location>
</feature>
<dbReference type="Gene3D" id="6.10.140.1300">
    <property type="match status" value="1"/>
</dbReference>
<dbReference type="InterPro" id="IPR011989">
    <property type="entry name" value="ARM-like"/>
</dbReference>
<dbReference type="Pfam" id="PF09806">
    <property type="entry name" value="CDK2AP"/>
    <property type="match status" value="1"/>
</dbReference>
<dbReference type="InterPro" id="IPR034085">
    <property type="entry name" value="TOG"/>
</dbReference>
<evidence type="ECO:0000256" key="10">
    <source>
        <dbReference type="SAM" id="MobiDB-lite"/>
    </source>
</evidence>
<dbReference type="InterPro" id="IPR019926">
    <property type="entry name" value="Ribosomal_uL3_CS"/>
</dbReference>
<evidence type="ECO:0000313" key="13">
    <source>
        <dbReference type="Proteomes" id="UP000719412"/>
    </source>
</evidence>
<proteinExistence type="inferred from homology"/>
<evidence type="ECO:0000256" key="3">
    <source>
        <dbReference type="ARBA" id="ARBA00008485"/>
    </source>
</evidence>
<dbReference type="FunFam" id="2.40.30.10:FF:000351">
    <property type="entry name" value="Ribosomal protein L3"/>
    <property type="match status" value="1"/>
</dbReference>
<feature type="region of interest" description="Disordered" evidence="10">
    <location>
        <begin position="936"/>
        <end position="959"/>
    </location>
</feature>
<comment type="similarity">
    <text evidence="2 9">Belongs to the universal ribosomal protein uL3 family.</text>
</comment>
<keyword evidence="6" id="KW-0539">Nucleus</keyword>
<comment type="subcellular location">
    <subcellularLocation>
        <location evidence="1">Nucleus</location>
    </subcellularLocation>
</comment>
<dbReference type="InterPro" id="IPR044892">
    <property type="entry name" value="Ribosomal_L3_dom_3_arc_sf"/>
</dbReference>
<dbReference type="GO" id="GO:0005634">
    <property type="term" value="C:nucleus"/>
    <property type="evidence" value="ECO:0007669"/>
    <property type="project" value="UniProtKB-SubCell"/>
</dbReference>
<dbReference type="InterPro" id="IPR000597">
    <property type="entry name" value="Ribosomal_uL3"/>
</dbReference>
<dbReference type="SMART" id="SM01349">
    <property type="entry name" value="TOG"/>
    <property type="match status" value="1"/>
</dbReference>
<evidence type="ECO:0000259" key="11">
    <source>
        <dbReference type="SMART" id="SM01349"/>
    </source>
</evidence>
<evidence type="ECO:0000256" key="2">
    <source>
        <dbReference type="ARBA" id="ARBA00006540"/>
    </source>
</evidence>
<dbReference type="FunFam" id="4.10.960.10:FF:000002">
    <property type="entry name" value="60S ribosomal protein L3"/>
    <property type="match status" value="1"/>
</dbReference>
<gene>
    <name evidence="12" type="ORF">GEV33_007149</name>
</gene>
<dbReference type="InterPro" id="IPR009000">
    <property type="entry name" value="Transl_B-barrel_sf"/>
</dbReference>
<dbReference type="Pfam" id="PF25757">
    <property type="entry name" value="TPR_DNAAF5"/>
    <property type="match status" value="1"/>
</dbReference>
<dbReference type="PANTHER" id="PTHR11363:SF5">
    <property type="entry name" value="LARGE RIBOSOMAL SUBUNIT PROTEIN UL3"/>
    <property type="match status" value="1"/>
</dbReference>
<comment type="caution">
    <text evidence="12">The sequence shown here is derived from an EMBL/GenBank/DDBJ whole genome shotgun (WGS) entry which is preliminary data.</text>
</comment>
<comment type="function">
    <text evidence="8">The L3 protein is a component of the large subunit of cytoplasmic ribosomes.</text>
</comment>
<protein>
    <recommendedName>
        <fullName evidence="11">TOG domain-containing protein</fullName>
    </recommendedName>
</protein>
<organism evidence="12 13">
    <name type="scientific">Tenebrio molitor</name>
    <name type="common">Yellow mealworm beetle</name>
    <dbReference type="NCBI Taxonomy" id="7067"/>
    <lineage>
        <taxon>Eukaryota</taxon>
        <taxon>Metazoa</taxon>
        <taxon>Ecdysozoa</taxon>
        <taxon>Arthropoda</taxon>
        <taxon>Hexapoda</taxon>
        <taxon>Insecta</taxon>
        <taxon>Pterygota</taxon>
        <taxon>Neoptera</taxon>
        <taxon>Endopterygota</taxon>
        <taxon>Coleoptera</taxon>
        <taxon>Polyphaga</taxon>
        <taxon>Cucujiformia</taxon>
        <taxon>Tenebrionidae</taxon>
        <taxon>Tenebrio</taxon>
    </lineage>
</organism>
<keyword evidence="7 9" id="KW-0687">Ribonucleoprotein</keyword>
<dbReference type="InterPro" id="IPR045077">
    <property type="entry name" value="L3_arc_euk"/>
</dbReference>
<name>A0A8J6HIT4_TENMO</name>
<dbReference type="FunFam" id="2.40.30.10:FF:000079">
    <property type="entry name" value="60S ribosomal protein L3"/>
    <property type="match status" value="1"/>
</dbReference>
<dbReference type="GO" id="GO:0003735">
    <property type="term" value="F:structural constituent of ribosome"/>
    <property type="evidence" value="ECO:0007669"/>
    <property type="project" value="InterPro"/>
</dbReference>
<sequence>MSTAFVERELCVENLEDEPPLQKELTWGRSYRVWQQGDETLPIGPKHSPISVPFKLCRDAIKPRKKKKKRLCKCRKRPVCVVEGPPQLSLLDRSALSQEKYMELLSIPHSYSKKKKRCRRKKYKPKPCCKCLIEPCPPRLIQMSIPNKRYVLQNWKDFQHVLPAEILVRFDQILKSGSNLEPRDARYYFKQLKRNKRKELRRRKRICKRRREALKRGDMLWLKNEIAETTNAIVKFIKNEPLFMLNFQQMMTSDELLRYLCRQRVVKVRTRNTRCAYKKTIIEISDKLIKWMDTMSFFAEIQPLDSKEKILEIPSLESLLGEETEEEEEEEGEEEGEGEGESEEGEEESEEGWDEDMEGLLGEESGAAGDASLEEFMAKKLLDKTKLFEQYEGEGSVLDMLRGLDEDILEKLIQILSESPEDFLQEEIDAENLPGVTYGDILNKLREIRDGNLLEAKRDKIFLEDKMIEWAKNNDPERVDDKVLDKIHETSTILAEWFKNVDLGEFKKGRKPGEFGDELLEGEEGEMGEPVDETFDKTLTPQLERGGPIDEVEGEEFGGALIDKEGGLGGGEGGSEEELGEEDLREGLGEGLGDEFGEEGGFREEGFGEGGFEGGLGTGEGEEGLEYLEGLEAEALEGEELGMEEFGEGEEFQEGEGFGKALGEGEEEEEEEIGRLADELERLDSLLGIIRGHKPSVVFEHEPGTICCLSLKIWAVWLLEIANNAHKWTKWIGDIIKQVRHYAAIIRGDVVLPNGEKKVLYKEEWRKFVRDTEEKVIAWRQYSKHVKDLSNEIMENFHGKRVTCCPKCLQDHLIKNVVTAHETLQALTEAINCAGYWQRCLDRIVEQTSKITEMDVSPDGSPADVASLASEESYTIEIEELTGLRYIPPIASDESYDSIYEIEELQVPAQQYSEFEIVEFDPLRRTPRFVEIEDLTTPTKTNNNNNNSKPATEDGTKPKKLKIYCPSHRKFSAPRHGSMGFYPKKRSQRHRGKVKAFPKDDPSKPVHLTAFIGYKAGMTHVVREADRPGSKINKKEIVEAVTILETPPMMIVGVVGYIETPHGLRALATIWAEHLSEDCRRRFYKNWYKSKKKAFTKASKKWSDDLGKKSIERDFKKIIKYCKVVRVIAHTQMKLLKQRQKKAHIMEIQLNGGTVADKVQWAREHLEQPIPVAQVFGQDEMIDCIGVTKGKGYKGVTSRWHTKKLPRKTHKGLRKVACIGAWHPSRVSFTVARAGQKGYHHRTEMNKKIYRIGAGIHTKDGKVIKNNASTEYDLTEKTITPMGGFPHYGEVNNDFIMIKGCCMGPKKRVITLRKSLLVHTKRVALEKINLKFIDTSSKFGHGRFQTVADKAAFMGPLKKDRVKEEDKATTAAAPSNGENYVQTAKKTAICLHSEDKRVRKQALLDLEKFLSDPQNDFSNQDLRNIFAETHMYTLNGFRDKTEAVRQQAIKFMSFFVIDKLPLNDFYLTYVCPVLVERIGSVELIEESEEIRLELVTFLQAIILKYSNSEQLKPFLGDCVVILCESVKDKHPAIKELSCQCVVDLAQALPRDFHMQAENLVKPVVTCFGHQRYKVRVAAIKAIGEIILHSSYKGLDEVVGPMAEKLFDQIPLVRRTVAQVAARWLHEYRDRYSFFHKILPLLLTGLNDEVEETRTEAHQLWEKVGLQYANENEKDLKDQMDFLLEPPKYYPKEIARPNLGCRVLVQRNVGKIAKALAFELTSWQEDIRVRCSQLLCSIALHSEDGLTQNLQELLPAMYSAARDDDKRVLRNFQIIRASEIMGTFIPTKTWYKLVLPAIEDGAHFGHLSVLYGFIKGTPQEYITGSLEEITRLLSDDSICFTRKKKVQIELVKCVEAVSEKFTEKSGPEVGFHLFKIIVATISLRDLDNTHLDVTLLDQLYHTLGYPDCNSLWSAYSGRLLNYINTDPKSWMVVTAQRCIFETILLECGSAFGENLATIADILVSTLDPEADAEARLKTFWALSAAFDNKAVIFRKSRDLTAFFDRLISEVFVPSLVWHPGLTAEALRTMGASCLLCALTPTEGVSLFTDGGVLRALCDKLVPLLVSLMEDASYRSRHLAMECLAVLKKHSCDCGIWENEDLVRIYPEILKRLDDPTEKVRQCALKVLPEIFADAPDAFKEGHYRAHHELIVDTLLTHFDDDDETVRDLVFDALKVVSNINAKEVCSKVEKHKPLLCNQQGCDEAVESKLSDVTVTAIPMTPKPAQQPGQSKYAQLLGVIEEMGREVRPTYAGSRSSAERLKRGIVHARILVRECLIETERSARQ</sequence>
<dbReference type="InterPro" id="IPR017266">
    <property type="entry name" value="DOC_1/2"/>
</dbReference>
<evidence type="ECO:0000313" key="12">
    <source>
        <dbReference type="EMBL" id="KAH0815641.1"/>
    </source>
</evidence>
<dbReference type="PANTHER" id="PTHR11363">
    <property type="entry name" value="60S RIBOSOMAL PROTEIN L3-RELATED"/>
    <property type="match status" value="1"/>
</dbReference>
<evidence type="ECO:0000256" key="6">
    <source>
        <dbReference type="ARBA" id="ARBA00023242"/>
    </source>
</evidence>
<evidence type="ECO:0000256" key="8">
    <source>
        <dbReference type="ARBA" id="ARBA00056881"/>
    </source>
</evidence>
<feature type="domain" description="TOG" evidence="11">
    <location>
        <begin position="1468"/>
        <end position="1687"/>
    </location>
</feature>
<reference evidence="12" key="1">
    <citation type="journal article" date="2020" name="J Insects Food Feed">
        <title>The yellow mealworm (Tenebrio molitor) genome: a resource for the emerging insects as food and feed industry.</title>
        <authorList>
            <person name="Eriksson T."/>
            <person name="Andere A."/>
            <person name="Kelstrup H."/>
            <person name="Emery V."/>
            <person name="Picard C."/>
        </authorList>
    </citation>
    <scope>NUCLEOTIDE SEQUENCE</scope>
    <source>
        <strain evidence="12">Stoneville</strain>
        <tissue evidence="12">Whole head</tissue>
    </source>
</reference>
<dbReference type="Gene3D" id="4.10.960.10">
    <property type="entry name" value="Ribosomal protein L3, domain 3"/>
    <property type="match status" value="1"/>
</dbReference>
<dbReference type="Pfam" id="PF00297">
    <property type="entry name" value="Ribosomal_L3"/>
    <property type="match status" value="1"/>
</dbReference>
<dbReference type="Gene3D" id="1.25.10.10">
    <property type="entry name" value="Leucine-rich Repeat Variant"/>
    <property type="match status" value="2"/>
</dbReference>
<keyword evidence="13" id="KW-1185">Reference proteome</keyword>
<feature type="compositionally biased region" description="Acidic residues" evidence="10">
    <location>
        <begin position="515"/>
        <end position="532"/>
    </location>
</feature>
<dbReference type="Gene3D" id="3.30.1430.10">
    <property type="match status" value="1"/>
</dbReference>
<dbReference type="SUPFAM" id="SSF48371">
    <property type="entry name" value="ARM repeat"/>
    <property type="match status" value="1"/>
</dbReference>
<dbReference type="EMBL" id="JABDTM020022833">
    <property type="protein sequence ID" value="KAH0815641.1"/>
    <property type="molecule type" value="Genomic_DNA"/>
</dbReference>
<dbReference type="Proteomes" id="UP000719412">
    <property type="component" value="Unassembled WGS sequence"/>
</dbReference>
<dbReference type="GO" id="GO:0003723">
    <property type="term" value="F:RNA binding"/>
    <property type="evidence" value="ECO:0007669"/>
    <property type="project" value="TreeGrafter"/>
</dbReference>
<dbReference type="SUPFAM" id="SSF50447">
    <property type="entry name" value="Translation proteins"/>
    <property type="match status" value="1"/>
</dbReference>
<evidence type="ECO:0000256" key="5">
    <source>
        <dbReference type="ARBA" id="ARBA00022980"/>
    </source>
</evidence>
<accession>A0A8J6HIT4</accession>
<evidence type="ECO:0000256" key="9">
    <source>
        <dbReference type="RuleBase" id="RU003905"/>
    </source>
</evidence>
<comment type="similarity">
    <text evidence="3">Belongs to the CDK2AP family.</text>
</comment>
<dbReference type="GO" id="GO:0006412">
    <property type="term" value="P:translation"/>
    <property type="evidence" value="ECO:0007669"/>
    <property type="project" value="InterPro"/>
</dbReference>
<feature type="region of interest" description="Disordered" evidence="10">
    <location>
        <begin position="561"/>
        <end position="582"/>
    </location>
</feature>
<dbReference type="InterPro" id="IPR056497">
    <property type="entry name" value="HEAT_DAAF5"/>
</dbReference>
<dbReference type="Gene3D" id="2.40.30.10">
    <property type="entry name" value="Translation factors"/>
    <property type="match status" value="1"/>
</dbReference>
<feature type="region of interest" description="Disordered" evidence="10">
    <location>
        <begin position="512"/>
        <end position="532"/>
    </location>
</feature>
<keyword evidence="4" id="KW-0597">Phosphoprotein</keyword>
<dbReference type="Pfam" id="PF24573">
    <property type="entry name" value="HEAT_DAAF5"/>
    <property type="match status" value="1"/>
</dbReference>
<dbReference type="GO" id="GO:0000226">
    <property type="term" value="P:microtubule cytoskeleton organization"/>
    <property type="evidence" value="ECO:0007669"/>
    <property type="project" value="UniProtKB-ARBA"/>
</dbReference>
<dbReference type="PROSITE" id="PS00474">
    <property type="entry name" value="RIBOSOMAL_L3"/>
    <property type="match status" value="1"/>
</dbReference>
<dbReference type="FunFam" id="3.30.1430.10:FF:000001">
    <property type="entry name" value="60S ribosomal protein L3"/>
    <property type="match status" value="1"/>
</dbReference>
<feature type="compositionally biased region" description="Acidic residues" evidence="10">
    <location>
        <begin position="320"/>
        <end position="356"/>
    </location>
</feature>
<evidence type="ECO:0000256" key="1">
    <source>
        <dbReference type="ARBA" id="ARBA00004123"/>
    </source>
</evidence>